<reference evidence="3 4" key="1">
    <citation type="submission" date="2018-06" db="EMBL/GenBank/DDBJ databases">
        <title>Lujinxingia sediminis gen. nov. sp. nov., a new facultative anaerobic member of the class Deltaproteobacteria, and proposal of Lujinxingaceae fam. nov.</title>
        <authorList>
            <person name="Guo L.-Y."/>
            <person name="Li C.-M."/>
            <person name="Wang S."/>
            <person name="Du Z.-J."/>
        </authorList>
    </citation>
    <scope>NUCLEOTIDE SEQUENCE [LARGE SCALE GENOMIC DNA]</scope>
    <source>
        <strain evidence="3 4">FA350</strain>
    </source>
</reference>
<dbReference type="AlphaFoldDB" id="A0A2Z4FPC6"/>
<dbReference type="RefSeq" id="WP_111336118.1">
    <property type="nucleotide sequence ID" value="NZ_CP030032.1"/>
</dbReference>
<dbReference type="Gene3D" id="3.30.1120.10">
    <property type="match status" value="1"/>
</dbReference>
<dbReference type="InterPro" id="IPR017850">
    <property type="entry name" value="Alkaline_phosphatase_core_sf"/>
</dbReference>
<dbReference type="GO" id="GO:0004065">
    <property type="term" value="F:arylsulfatase activity"/>
    <property type="evidence" value="ECO:0007669"/>
    <property type="project" value="TreeGrafter"/>
</dbReference>
<comment type="similarity">
    <text evidence="1">Belongs to the sulfatase family.</text>
</comment>
<dbReference type="EMBL" id="CP030032">
    <property type="protein sequence ID" value="AWV90586.1"/>
    <property type="molecule type" value="Genomic_DNA"/>
</dbReference>
<dbReference type="InterPro" id="IPR050738">
    <property type="entry name" value="Sulfatase"/>
</dbReference>
<evidence type="ECO:0000256" key="1">
    <source>
        <dbReference type="ARBA" id="ARBA00008779"/>
    </source>
</evidence>
<sequence length="278" mass="31986">MLLFQCPRNRGHARVHLYEPHDPYLQRPEYGPPMGPAAAYASEIRYVDEQLGNFMEWFYDHPVSANTLVVVIADHGEGIGDELDGKPFWGHHVHVHNILSTVPAYFSGPKLPKDSIRMRLDISQIDVMPTMLDFIGVKAAEGTYPQGWSLYEILGQEPERPLVTQAFSIRGQEFFDLVGQVRAYGKDADLDQFGEVLNEESYSPKLALQYGAWKLHYDVTLERFKLFNIDEDPWEQEDVADAYPMQLADMVERLRAWQYQQRWVVNAFENNSTATSEE</sequence>
<evidence type="ECO:0000313" key="3">
    <source>
        <dbReference type="EMBL" id="AWV90586.1"/>
    </source>
</evidence>
<dbReference type="SUPFAM" id="SSF53649">
    <property type="entry name" value="Alkaline phosphatase-like"/>
    <property type="match status" value="1"/>
</dbReference>
<dbReference type="OrthoDB" id="5500422at2"/>
<gene>
    <name evidence="3" type="ORF">DN745_15125</name>
</gene>
<organism evidence="3 4">
    <name type="scientific">Bradymonas sediminis</name>
    <dbReference type="NCBI Taxonomy" id="1548548"/>
    <lineage>
        <taxon>Bacteria</taxon>
        <taxon>Deltaproteobacteria</taxon>
        <taxon>Bradymonadales</taxon>
        <taxon>Bradymonadaceae</taxon>
        <taxon>Bradymonas</taxon>
    </lineage>
</organism>
<dbReference type="Gene3D" id="3.40.720.10">
    <property type="entry name" value="Alkaline Phosphatase, subunit A"/>
    <property type="match status" value="1"/>
</dbReference>
<keyword evidence="4" id="KW-1185">Reference proteome</keyword>
<dbReference type="KEGG" id="bsed:DN745_15125"/>
<dbReference type="PANTHER" id="PTHR42693:SF33">
    <property type="entry name" value="ARYLSULFATASE"/>
    <property type="match status" value="1"/>
</dbReference>
<dbReference type="Proteomes" id="UP000249799">
    <property type="component" value="Chromosome"/>
</dbReference>
<name>A0A2Z4FPC6_9DELT</name>
<dbReference type="Pfam" id="PF00884">
    <property type="entry name" value="Sulfatase"/>
    <property type="match status" value="1"/>
</dbReference>
<dbReference type="PANTHER" id="PTHR42693">
    <property type="entry name" value="ARYLSULFATASE FAMILY MEMBER"/>
    <property type="match status" value="1"/>
</dbReference>
<accession>A0A2Z4FPC6</accession>
<proteinExistence type="inferred from homology"/>
<evidence type="ECO:0000259" key="2">
    <source>
        <dbReference type="Pfam" id="PF00884"/>
    </source>
</evidence>
<evidence type="ECO:0000313" key="4">
    <source>
        <dbReference type="Proteomes" id="UP000249799"/>
    </source>
</evidence>
<dbReference type="InterPro" id="IPR000917">
    <property type="entry name" value="Sulfatase_N"/>
</dbReference>
<feature type="domain" description="Sulfatase N-terminal" evidence="2">
    <location>
        <begin position="15"/>
        <end position="137"/>
    </location>
</feature>
<protein>
    <recommendedName>
        <fullName evidence="2">Sulfatase N-terminal domain-containing protein</fullName>
    </recommendedName>
</protein>